<name>A0A2J6PQS1_9HELO</name>
<organism evidence="2 3">
    <name type="scientific">Hyaloscypha hepaticicola</name>
    <dbReference type="NCBI Taxonomy" id="2082293"/>
    <lineage>
        <taxon>Eukaryota</taxon>
        <taxon>Fungi</taxon>
        <taxon>Dikarya</taxon>
        <taxon>Ascomycota</taxon>
        <taxon>Pezizomycotina</taxon>
        <taxon>Leotiomycetes</taxon>
        <taxon>Helotiales</taxon>
        <taxon>Hyaloscyphaceae</taxon>
        <taxon>Hyaloscypha</taxon>
    </lineage>
</organism>
<reference evidence="2 3" key="1">
    <citation type="submission" date="2016-05" db="EMBL/GenBank/DDBJ databases">
        <title>A degradative enzymes factory behind the ericoid mycorrhizal symbiosis.</title>
        <authorList>
            <consortium name="DOE Joint Genome Institute"/>
            <person name="Martino E."/>
            <person name="Morin E."/>
            <person name="Grelet G."/>
            <person name="Kuo A."/>
            <person name="Kohler A."/>
            <person name="Daghino S."/>
            <person name="Barry K."/>
            <person name="Choi C."/>
            <person name="Cichocki N."/>
            <person name="Clum A."/>
            <person name="Copeland A."/>
            <person name="Hainaut M."/>
            <person name="Haridas S."/>
            <person name="Labutti K."/>
            <person name="Lindquist E."/>
            <person name="Lipzen A."/>
            <person name="Khouja H.-R."/>
            <person name="Murat C."/>
            <person name="Ohm R."/>
            <person name="Olson A."/>
            <person name="Spatafora J."/>
            <person name="Veneault-Fourrey C."/>
            <person name="Henrissat B."/>
            <person name="Grigoriev I."/>
            <person name="Martin F."/>
            <person name="Perotto S."/>
        </authorList>
    </citation>
    <scope>NUCLEOTIDE SEQUENCE [LARGE SCALE GENOMIC DNA]</scope>
    <source>
        <strain evidence="2 3">UAMH 7357</strain>
    </source>
</reference>
<feature type="region of interest" description="Disordered" evidence="1">
    <location>
        <begin position="160"/>
        <end position="183"/>
    </location>
</feature>
<accession>A0A2J6PQS1</accession>
<gene>
    <name evidence="2" type="ORF">NA56DRAFT_709071</name>
</gene>
<proteinExistence type="predicted"/>
<feature type="region of interest" description="Disordered" evidence="1">
    <location>
        <begin position="36"/>
        <end position="62"/>
    </location>
</feature>
<dbReference type="EMBL" id="KZ613507">
    <property type="protein sequence ID" value="PMD16256.1"/>
    <property type="molecule type" value="Genomic_DNA"/>
</dbReference>
<feature type="compositionally biased region" description="Basic and acidic residues" evidence="1">
    <location>
        <begin position="160"/>
        <end position="174"/>
    </location>
</feature>
<evidence type="ECO:0000313" key="2">
    <source>
        <dbReference type="EMBL" id="PMD16256.1"/>
    </source>
</evidence>
<dbReference type="Proteomes" id="UP000235672">
    <property type="component" value="Unassembled WGS sequence"/>
</dbReference>
<feature type="compositionally biased region" description="Polar residues" evidence="1">
    <location>
        <begin position="49"/>
        <end position="60"/>
    </location>
</feature>
<protein>
    <submittedName>
        <fullName evidence="2">Uncharacterized protein</fullName>
    </submittedName>
</protein>
<keyword evidence="3" id="KW-1185">Reference proteome</keyword>
<evidence type="ECO:0000313" key="3">
    <source>
        <dbReference type="Proteomes" id="UP000235672"/>
    </source>
</evidence>
<sequence>MQTRWPSPTTQSNLTALITGLRRVQGYNSLTAITLEQERSPRRGKSPAIHTSSSASITRRQSADIHGLDHGGLVMPGAPPLPHRNFSLGLMFDAKLLVFTEASNHGSEPTREIRNSESLRSHHYTPCQEARNSALENELAETQEMTKRDQRRAVKIEKELEDHKRQLRRQRAETDASEEQTQSQKLLVNLDPVVAEIVPQTLSGFGDLLTRIGVNKPRNTVNNSGHGVAELEGEPSILTATEMVERDDALRLCSWPTDPSRKVLGPDEEIFRFWSRRTVVLTSSLSEDDYLRTKATTAEFSRFQRSESCVRTTK</sequence>
<dbReference type="AlphaFoldDB" id="A0A2J6PQS1"/>
<evidence type="ECO:0000256" key="1">
    <source>
        <dbReference type="SAM" id="MobiDB-lite"/>
    </source>
</evidence>